<organism evidence="11 12">
    <name type="scientific">Dictyobacter arantiisoli</name>
    <dbReference type="NCBI Taxonomy" id="2014874"/>
    <lineage>
        <taxon>Bacteria</taxon>
        <taxon>Bacillati</taxon>
        <taxon>Chloroflexota</taxon>
        <taxon>Ktedonobacteria</taxon>
        <taxon>Ktedonobacterales</taxon>
        <taxon>Dictyobacteraceae</taxon>
        <taxon>Dictyobacter</taxon>
    </lineage>
</organism>
<comment type="subcellular location">
    <subcellularLocation>
        <location evidence="1">Cell membrane</location>
        <topology evidence="1">Multi-pass membrane protein</topology>
    </subcellularLocation>
</comment>
<accession>A0A5A5THS1</accession>
<proteinExistence type="inferred from homology"/>
<gene>
    <name evidence="11" type="ORF">KDI_43390</name>
</gene>
<evidence type="ECO:0000256" key="10">
    <source>
        <dbReference type="SAM" id="Phobius"/>
    </source>
</evidence>
<evidence type="ECO:0000313" key="12">
    <source>
        <dbReference type="Proteomes" id="UP000322530"/>
    </source>
</evidence>
<dbReference type="GO" id="GO:1903806">
    <property type="term" value="P:L-isoleucine import across plasma membrane"/>
    <property type="evidence" value="ECO:0007669"/>
    <property type="project" value="TreeGrafter"/>
</dbReference>
<dbReference type="GO" id="GO:0042941">
    <property type="term" value="P:D-alanine transmembrane transport"/>
    <property type="evidence" value="ECO:0007669"/>
    <property type="project" value="TreeGrafter"/>
</dbReference>
<evidence type="ECO:0000256" key="7">
    <source>
        <dbReference type="ARBA" id="ARBA00022989"/>
    </source>
</evidence>
<dbReference type="GO" id="GO:0015190">
    <property type="term" value="F:L-leucine transmembrane transporter activity"/>
    <property type="evidence" value="ECO:0007669"/>
    <property type="project" value="TreeGrafter"/>
</dbReference>
<evidence type="ECO:0000313" key="11">
    <source>
        <dbReference type="EMBL" id="GCF10775.1"/>
    </source>
</evidence>
<keyword evidence="8 10" id="KW-0472">Membrane</keyword>
<evidence type="ECO:0000256" key="5">
    <source>
        <dbReference type="ARBA" id="ARBA00022692"/>
    </source>
</evidence>
<keyword evidence="6" id="KW-0029">Amino-acid transport</keyword>
<keyword evidence="3" id="KW-1003">Cell membrane</keyword>
<keyword evidence="7 10" id="KW-1133">Transmembrane helix</keyword>
<protein>
    <submittedName>
        <fullName evidence="11">Branched-chain amino acid ABC transporter permease</fullName>
    </submittedName>
</protein>
<feature type="transmembrane region" description="Helical" evidence="10">
    <location>
        <begin position="229"/>
        <end position="249"/>
    </location>
</feature>
<dbReference type="GO" id="GO:0005304">
    <property type="term" value="F:L-valine transmembrane transporter activity"/>
    <property type="evidence" value="ECO:0007669"/>
    <property type="project" value="TreeGrafter"/>
</dbReference>
<evidence type="ECO:0000256" key="6">
    <source>
        <dbReference type="ARBA" id="ARBA00022970"/>
    </source>
</evidence>
<feature type="transmembrane region" description="Helical" evidence="10">
    <location>
        <begin position="73"/>
        <end position="96"/>
    </location>
</feature>
<dbReference type="Proteomes" id="UP000322530">
    <property type="component" value="Unassembled WGS sequence"/>
</dbReference>
<dbReference type="Pfam" id="PF02653">
    <property type="entry name" value="BPD_transp_2"/>
    <property type="match status" value="1"/>
</dbReference>
<evidence type="ECO:0000256" key="8">
    <source>
        <dbReference type="ARBA" id="ARBA00023136"/>
    </source>
</evidence>
<dbReference type="EMBL" id="BIXY01000082">
    <property type="protein sequence ID" value="GCF10775.1"/>
    <property type="molecule type" value="Genomic_DNA"/>
</dbReference>
<sequence>MATFVNLLIVGLATGAIYALIALGYTMVYGIIELINFAHGDIFMLGTFVTIAILSALGVQYSHPPTAMSWELVGQLALACVGSFLFCAILGVVIERVAYRPLRSAPRLAPLISAIGVSLVLQDVGKLWFGPTNVSIVPMPIGAISAGPINIDIINIFVLIVALALMAGLHFLVNFTRMGRAMRAVAQDRDAAALMGVNVNLIIALTFFIGAGLAGAGGFIYTLKFPNTYFYLGFQQGLIAFTAAVLGGIGNLAGAMVGGLLIGLIYSFVTLIPNNILPHGGNAWNQAVIFAILILILIFRPSGLFGQHTPEKV</sequence>
<dbReference type="PANTHER" id="PTHR11795">
    <property type="entry name" value="BRANCHED-CHAIN AMINO ACID TRANSPORT SYSTEM PERMEASE PROTEIN LIVH"/>
    <property type="match status" value="1"/>
</dbReference>
<dbReference type="CDD" id="cd06582">
    <property type="entry name" value="TM_PBP1_LivH_like"/>
    <property type="match status" value="1"/>
</dbReference>
<comment type="similarity">
    <text evidence="9">Belongs to the binding-protein-dependent transport system permease family. LivHM subfamily.</text>
</comment>
<dbReference type="AlphaFoldDB" id="A0A5A5THS1"/>
<evidence type="ECO:0000256" key="3">
    <source>
        <dbReference type="ARBA" id="ARBA00022475"/>
    </source>
</evidence>
<feature type="transmembrane region" description="Helical" evidence="10">
    <location>
        <begin position="283"/>
        <end position="299"/>
    </location>
</feature>
<keyword evidence="2" id="KW-0813">Transport</keyword>
<dbReference type="GO" id="GO:0015192">
    <property type="term" value="F:L-phenylalanine transmembrane transporter activity"/>
    <property type="evidence" value="ECO:0007669"/>
    <property type="project" value="TreeGrafter"/>
</dbReference>
<dbReference type="RefSeq" id="WP_149403645.1">
    <property type="nucleotide sequence ID" value="NZ_BIXY01000082.1"/>
</dbReference>
<evidence type="ECO:0000256" key="9">
    <source>
        <dbReference type="ARBA" id="ARBA00037998"/>
    </source>
</evidence>
<feature type="transmembrane region" description="Helical" evidence="10">
    <location>
        <begin position="256"/>
        <end position="277"/>
    </location>
</feature>
<dbReference type="InterPro" id="IPR001851">
    <property type="entry name" value="ABC_transp_permease"/>
</dbReference>
<dbReference type="GO" id="GO:0015188">
    <property type="term" value="F:L-isoleucine transmembrane transporter activity"/>
    <property type="evidence" value="ECO:0007669"/>
    <property type="project" value="TreeGrafter"/>
</dbReference>
<feature type="transmembrane region" description="Helical" evidence="10">
    <location>
        <begin position="42"/>
        <end position="61"/>
    </location>
</feature>
<dbReference type="GO" id="GO:0005886">
    <property type="term" value="C:plasma membrane"/>
    <property type="evidence" value="ECO:0007669"/>
    <property type="project" value="UniProtKB-SubCell"/>
</dbReference>
<feature type="transmembrane region" description="Helical" evidence="10">
    <location>
        <begin position="149"/>
        <end position="173"/>
    </location>
</feature>
<keyword evidence="4" id="KW-0997">Cell inner membrane</keyword>
<comment type="caution">
    <text evidence="11">The sequence shown here is derived from an EMBL/GenBank/DDBJ whole genome shotgun (WGS) entry which is preliminary data.</text>
</comment>
<keyword evidence="5 10" id="KW-0812">Transmembrane</keyword>
<dbReference type="OrthoDB" id="9807115at2"/>
<evidence type="ECO:0000256" key="4">
    <source>
        <dbReference type="ARBA" id="ARBA00022519"/>
    </source>
</evidence>
<dbReference type="GO" id="GO:0015808">
    <property type="term" value="P:L-alanine transport"/>
    <property type="evidence" value="ECO:0007669"/>
    <property type="project" value="TreeGrafter"/>
</dbReference>
<evidence type="ECO:0000256" key="2">
    <source>
        <dbReference type="ARBA" id="ARBA00022448"/>
    </source>
</evidence>
<keyword evidence="12" id="KW-1185">Reference proteome</keyword>
<reference evidence="11 12" key="1">
    <citation type="submission" date="2019-01" db="EMBL/GenBank/DDBJ databases">
        <title>Draft genome sequence of Dictyobacter sp. Uno17.</title>
        <authorList>
            <person name="Wang C.M."/>
            <person name="Zheng Y."/>
            <person name="Sakai Y."/>
            <person name="Abe K."/>
            <person name="Yokota A."/>
            <person name="Yabe S."/>
        </authorList>
    </citation>
    <scope>NUCLEOTIDE SEQUENCE [LARGE SCALE GENOMIC DNA]</scope>
    <source>
        <strain evidence="11 12">Uno17</strain>
    </source>
</reference>
<feature type="transmembrane region" description="Helical" evidence="10">
    <location>
        <begin position="6"/>
        <end position="30"/>
    </location>
</feature>
<evidence type="ECO:0000256" key="1">
    <source>
        <dbReference type="ARBA" id="ARBA00004651"/>
    </source>
</evidence>
<feature type="transmembrane region" description="Helical" evidence="10">
    <location>
        <begin position="194"/>
        <end position="223"/>
    </location>
</feature>
<name>A0A5A5THS1_9CHLR</name>
<dbReference type="PANTHER" id="PTHR11795:SF371">
    <property type="entry name" value="HIGH-AFFINITY BRANCHED-CHAIN AMINO ACID TRANSPORT SYSTEM PERMEASE PROTEIN LIVH"/>
    <property type="match status" value="1"/>
</dbReference>
<dbReference type="InterPro" id="IPR052157">
    <property type="entry name" value="BCAA_transport_permease"/>
</dbReference>